<dbReference type="AlphaFoldDB" id="K1RD53"/>
<dbReference type="GO" id="GO:0008776">
    <property type="term" value="F:acetate kinase activity"/>
    <property type="evidence" value="ECO:0007669"/>
    <property type="project" value="TreeGrafter"/>
</dbReference>
<dbReference type="GO" id="GO:0006083">
    <property type="term" value="P:acetate metabolic process"/>
    <property type="evidence" value="ECO:0007669"/>
    <property type="project" value="TreeGrafter"/>
</dbReference>
<keyword evidence="1" id="KW-0808">Transferase</keyword>
<dbReference type="Pfam" id="PF00871">
    <property type="entry name" value="Acetate_kinase"/>
    <property type="match status" value="1"/>
</dbReference>
<dbReference type="EMBL" id="AJWZ01011960">
    <property type="protein sequence ID" value="EKC43593.1"/>
    <property type="molecule type" value="Genomic_DNA"/>
</dbReference>
<proteinExistence type="inferred from homology"/>
<dbReference type="GO" id="GO:0005524">
    <property type="term" value="F:ATP binding"/>
    <property type="evidence" value="ECO:0007669"/>
    <property type="project" value="UniProtKB-KW"/>
</dbReference>
<name>K1RD53_9ZZZZ</name>
<dbReference type="InterPro" id="IPR023865">
    <property type="entry name" value="Aliphatic_acid_kinase_CS"/>
</dbReference>
<evidence type="ECO:0000256" key="2">
    <source>
        <dbReference type="ARBA" id="ARBA00022741"/>
    </source>
</evidence>
<organism evidence="5">
    <name type="scientific">human gut metagenome</name>
    <dbReference type="NCBI Taxonomy" id="408170"/>
    <lineage>
        <taxon>unclassified sequences</taxon>
        <taxon>metagenomes</taxon>
        <taxon>organismal metagenomes</taxon>
    </lineage>
</organism>
<sequence>MKILVLNCGSSSLKYQLIDMENEKVIAKGYFERIGSYDSFVTHKVNGEKYRYDVIARDHGEAIKFVLKQFTDERYPVIKSLDEIAAIGHRIVHGGEKFQKSCIITEEVKKGIEDAVRFAPLHNPAHLQGIKACEINLPGKPNVAVFDTAFHQTLKKEQYLYPIPYEYYEKYGIRKYGFHGTSHKYVSLEIAKLLGKPIEELKIINCHIGQGVSLCAIQNGVSVDTTMGLTPLGGVAMG</sequence>
<comment type="caution">
    <text evidence="5">The sequence shown here is derived from an EMBL/GenBank/DDBJ whole genome shotgun (WGS) entry which is preliminary data.</text>
</comment>
<keyword evidence="3 5" id="KW-0418">Kinase</keyword>
<dbReference type="HAMAP" id="MF_00020">
    <property type="entry name" value="Acetate_kinase"/>
    <property type="match status" value="1"/>
</dbReference>
<gene>
    <name evidence="5" type="ORF">OBE_17920</name>
</gene>
<dbReference type="Gene3D" id="3.30.420.40">
    <property type="match status" value="2"/>
</dbReference>
<dbReference type="NCBIfam" id="TIGR00016">
    <property type="entry name" value="ackA"/>
    <property type="match status" value="1"/>
</dbReference>
<evidence type="ECO:0000313" key="5">
    <source>
        <dbReference type="EMBL" id="EKC43593.1"/>
    </source>
</evidence>
<feature type="non-terminal residue" evidence="5">
    <location>
        <position position="238"/>
    </location>
</feature>
<dbReference type="InterPro" id="IPR004372">
    <property type="entry name" value="Ac/propionate_kinase"/>
</dbReference>
<evidence type="ECO:0000256" key="3">
    <source>
        <dbReference type="ARBA" id="ARBA00022777"/>
    </source>
</evidence>
<dbReference type="PROSITE" id="PS01075">
    <property type="entry name" value="ACETATE_KINASE_1"/>
    <property type="match status" value="1"/>
</dbReference>
<evidence type="ECO:0000256" key="1">
    <source>
        <dbReference type="ARBA" id="ARBA00022679"/>
    </source>
</evidence>
<dbReference type="PANTHER" id="PTHR21060">
    <property type="entry name" value="ACETATE KINASE"/>
    <property type="match status" value="1"/>
</dbReference>
<reference evidence="5" key="1">
    <citation type="journal article" date="2013" name="Environ. Microbiol.">
        <title>Microbiota from the distal guts of lean and obese adolescents exhibit partial functional redundancy besides clear differences in community structure.</title>
        <authorList>
            <person name="Ferrer M."/>
            <person name="Ruiz A."/>
            <person name="Lanza F."/>
            <person name="Haange S.B."/>
            <person name="Oberbach A."/>
            <person name="Till H."/>
            <person name="Bargiela R."/>
            <person name="Campoy C."/>
            <person name="Segura M.T."/>
            <person name="Richter M."/>
            <person name="von Bergen M."/>
            <person name="Seifert J."/>
            <person name="Suarez A."/>
        </authorList>
    </citation>
    <scope>NUCLEOTIDE SEQUENCE</scope>
</reference>
<dbReference type="PROSITE" id="PS01076">
    <property type="entry name" value="ACETATE_KINASE_2"/>
    <property type="match status" value="1"/>
</dbReference>
<keyword evidence="2" id="KW-0547">Nucleotide-binding</keyword>
<dbReference type="InterPro" id="IPR000890">
    <property type="entry name" value="Aliphatic_acid_kin_short-chain"/>
</dbReference>
<protein>
    <submittedName>
        <fullName evidence="5">Acetate kinase</fullName>
    </submittedName>
</protein>
<dbReference type="PANTHER" id="PTHR21060:SF15">
    <property type="entry name" value="ACETATE KINASE-RELATED"/>
    <property type="match status" value="1"/>
</dbReference>
<accession>K1RD53</accession>
<evidence type="ECO:0000256" key="4">
    <source>
        <dbReference type="ARBA" id="ARBA00022840"/>
    </source>
</evidence>
<dbReference type="PRINTS" id="PR00471">
    <property type="entry name" value="ACETATEKNASE"/>
</dbReference>
<dbReference type="SUPFAM" id="SSF53067">
    <property type="entry name" value="Actin-like ATPase domain"/>
    <property type="match status" value="2"/>
</dbReference>
<dbReference type="InterPro" id="IPR043129">
    <property type="entry name" value="ATPase_NBD"/>
</dbReference>
<keyword evidence="4" id="KW-0067">ATP-binding</keyword>